<dbReference type="PROSITE" id="PS50931">
    <property type="entry name" value="HTH_LYSR"/>
    <property type="match status" value="1"/>
</dbReference>
<dbReference type="InterPro" id="IPR000847">
    <property type="entry name" value="LysR_HTH_N"/>
</dbReference>
<dbReference type="Gene3D" id="3.40.190.290">
    <property type="match status" value="1"/>
</dbReference>
<dbReference type="EMBL" id="FODY01000010">
    <property type="protein sequence ID" value="SEP08635.1"/>
    <property type="molecule type" value="Genomic_DNA"/>
</dbReference>
<evidence type="ECO:0000256" key="1">
    <source>
        <dbReference type="ARBA" id="ARBA00009437"/>
    </source>
</evidence>
<evidence type="ECO:0000313" key="7">
    <source>
        <dbReference type="Proteomes" id="UP000198847"/>
    </source>
</evidence>
<evidence type="ECO:0000256" key="4">
    <source>
        <dbReference type="ARBA" id="ARBA00023163"/>
    </source>
</evidence>
<dbReference type="SUPFAM" id="SSF53850">
    <property type="entry name" value="Periplasmic binding protein-like II"/>
    <property type="match status" value="1"/>
</dbReference>
<keyword evidence="4" id="KW-0804">Transcription</keyword>
<dbReference type="AlphaFoldDB" id="A0A1H8UZP6"/>
<dbReference type="InterPro" id="IPR005119">
    <property type="entry name" value="LysR_subst-bd"/>
</dbReference>
<dbReference type="GO" id="GO:0000976">
    <property type="term" value="F:transcription cis-regulatory region binding"/>
    <property type="evidence" value="ECO:0007669"/>
    <property type="project" value="TreeGrafter"/>
</dbReference>
<dbReference type="PANTHER" id="PTHR30126:SF39">
    <property type="entry name" value="HTH-TYPE TRANSCRIPTIONAL REGULATOR CYSL"/>
    <property type="match status" value="1"/>
</dbReference>
<sequence length="290" mass="32620">MTLRHLTIFLAVYDEKNMTAAAEKLHIAQPSISQAVAELESHYNIKLFERLGRKLYITQAGQKLAGYARHILHLHREAEIAMNEITDKGLLRIGASVTVGTCLLHRLIRRFMAINTNTRIYPVVNNTKIIEDMLLLDQLDLGLVEGKVHSPLLAVTPFMKDELVLITAPTHPLAEKKKVNIAELNEREFLVREEGSGTRELFESVMASQGIGWTVAGVYNNAEAIKEAVAEGIAVTVMSRMSVQNEVKRKDIAIIEVEGVSFQRQFSVVYHKNKFISPPLERFIQTCFSL</sequence>
<organism evidence="6 7">
    <name type="scientific">Propionispora vibrioides</name>
    <dbReference type="NCBI Taxonomy" id="112903"/>
    <lineage>
        <taxon>Bacteria</taxon>
        <taxon>Bacillati</taxon>
        <taxon>Bacillota</taxon>
        <taxon>Negativicutes</taxon>
        <taxon>Selenomonadales</taxon>
        <taxon>Sporomusaceae</taxon>
        <taxon>Propionispora</taxon>
    </lineage>
</organism>
<dbReference type="STRING" id="112903.SAMN04490178_1103"/>
<keyword evidence="7" id="KW-1185">Reference proteome</keyword>
<dbReference type="OrthoDB" id="1624015at2"/>
<protein>
    <submittedName>
        <fullName evidence="6">DNA-binding transcriptional regulator, LysR family</fullName>
    </submittedName>
</protein>
<keyword evidence="3 6" id="KW-0238">DNA-binding</keyword>
<dbReference type="InterPro" id="IPR036390">
    <property type="entry name" value="WH_DNA-bd_sf"/>
</dbReference>
<dbReference type="Proteomes" id="UP000198847">
    <property type="component" value="Unassembled WGS sequence"/>
</dbReference>
<gene>
    <name evidence="6" type="ORF">SAMN04490178_1103</name>
</gene>
<dbReference type="FunFam" id="1.10.10.10:FF:000001">
    <property type="entry name" value="LysR family transcriptional regulator"/>
    <property type="match status" value="1"/>
</dbReference>
<accession>A0A1H8UZP6</accession>
<dbReference type="PANTHER" id="PTHR30126">
    <property type="entry name" value="HTH-TYPE TRANSCRIPTIONAL REGULATOR"/>
    <property type="match status" value="1"/>
</dbReference>
<dbReference type="Pfam" id="PF03466">
    <property type="entry name" value="LysR_substrate"/>
    <property type="match status" value="1"/>
</dbReference>
<feature type="domain" description="HTH lysR-type" evidence="5">
    <location>
        <begin position="1"/>
        <end position="58"/>
    </location>
</feature>
<keyword evidence="2" id="KW-0805">Transcription regulation</keyword>
<proteinExistence type="inferred from homology"/>
<dbReference type="GO" id="GO:0003700">
    <property type="term" value="F:DNA-binding transcription factor activity"/>
    <property type="evidence" value="ECO:0007669"/>
    <property type="project" value="InterPro"/>
</dbReference>
<evidence type="ECO:0000259" key="5">
    <source>
        <dbReference type="PROSITE" id="PS50931"/>
    </source>
</evidence>
<evidence type="ECO:0000256" key="3">
    <source>
        <dbReference type="ARBA" id="ARBA00023125"/>
    </source>
</evidence>
<dbReference type="PRINTS" id="PR00039">
    <property type="entry name" value="HTHLYSR"/>
</dbReference>
<comment type="similarity">
    <text evidence="1">Belongs to the LysR transcriptional regulatory family.</text>
</comment>
<dbReference type="Pfam" id="PF00126">
    <property type="entry name" value="HTH_1"/>
    <property type="match status" value="1"/>
</dbReference>
<dbReference type="SUPFAM" id="SSF46785">
    <property type="entry name" value="Winged helix' DNA-binding domain"/>
    <property type="match status" value="1"/>
</dbReference>
<evidence type="ECO:0000313" key="6">
    <source>
        <dbReference type="EMBL" id="SEP08635.1"/>
    </source>
</evidence>
<dbReference type="RefSeq" id="WP_091746378.1">
    <property type="nucleotide sequence ID" value="NZ_FODY01000010.1"/>
</dbReference>
<name>A0A1H8UZP6_9FIRM</name>
<dbReference type="InterPro" id="IPR036388">
    <property type="entry name" value="WH-like_DNA-bd_sf"/>
</dbReference>
<reference evidence="6 7" key="1">
    <citation type="submission" date="2016-10" db="EMBL/GenBank/DDBJ databases">
        <authorList>
            <person name="de Groot N.N."/>
        </authorList>
    </citation>
    <scope>NUCLEOTIDE SEQUENCE [LARGE SCALE GENOMIC DNA]</scope>
    <source>
        <strain evidence="6 7">DSM 13305</strain>
    </source>
</reference>
<dbReference type="Gene3D" id="1.10.10.10">
    <property type="entry name" value="Winged helix-like DNA-binding domain superfamily/Winged helix DNA-binding domain"/>
    <property type="match status" value="1"/>
</dbReference>
<evidence type="ECO:0000256" key="2">
    <source>
        <dbReference type="ARBA" id="ARBA00023015"/>
    </source>
</evidence>